<sequence>MQIKSFLWDLYAGWYEHIPVLYRWYEHSLKRDVLRHSIPQHVAIIQDGNRRYAKRLGKSVEQGHIYGADTTEKVLDWCGELGIRQLTLYAFSTENFKRPEQEKKALFDLFKHFARQARESKRTHESKLRIRSVGDISMLPQDVKDEIALTEAATATYDKFYLNVAVAYGGRQEIVDGARKMAKEVKSGSLEPENITEEMVDKYLYFGSETRSQVDLIIRTGGDERTSNFLPWQASGNECAIYIAAPFWPEFRKIDFIRAVRAYQSREKEHRVKLAVSMLKMKRHNGGFNRDEFRDSLVSALKVSPQEAESILASPLVKKELAKIS</sequence>
<feature type="binding site" evidence="2">
    <location>
        <position position="47"/>
    </location>
    <ligand>
        <name>Mg(2+)</name>
        <dbReference type="ChEBI" id="CHEBI:18420"/>
    </ligand>
</feature>
<keyword evidence="2" id="KW-0479">Metal-binding</keyword>
<feature type="binding site" evidence="2">
    <location>
        <position position="96"/>
    </location>
    <ligand>
        <name>substrate</name>
    </ligand>
</feature>
<dbReference type="Pfam" id="PF01255">
    <property type="entry name" value="Prenyltransf"/>
    <property type="match status" value="1"/>
</dbReference>
<proteinExistence type="inferred from homology"/>
<comment type="function">
    <text evidence="2">Catalyzes the sequential condensation of isopentenyl diphosphate (IPP) with geranylgeranyl diphosphate (GGPP) to yield (2Z,6Z,10Z,14Z,18Z,22Z,26Z,30E,34E,38E)-undecaprenyl diphosphate (tritrans,heptacis-UPP). It is probably the precursor of glycosyl carrier lipids.</text>
</comment>
<reference evidence="3 4" key="2">
    <citation type="journal article" date="2008" name="Int. J. Syst. Evol. Microbiol.">
        <title>Methanocella paludicola gen. nov., sp. nov., a methane-producing archaeon, the first isolate of the lineage 'Rice Cluster I', and proposal of the new archaeal order Methanocellales ord. nov.</title>
        <authorList>
            <person name="Sakai S."/>
            <person name="Imachi H."/>
            <person name="Hanada S."/>
            <person name="Ohashi A."/>
            <person name="Harada H."/>
            <person name="Kamagata Y."/>
        </authorList>
    </citation>
    <scope>NUCLEOTIDE SEQUENCE [LARGE SCALE GENOMIC DNA]</scope>
    <source>
        <strain evidence="4">DSM 17711 / JCM 13418 / NBRC 101707 / SANAE</strain>
    </source>
</reference>
<feature type="active site" description="Proton acceptor" evidence="2">
    <location>
        <position position="95"/>
    </location>
</feature>
<dbReference type="InterPro" id="IPR001441">
    <property type="entry name" value="UPP_synth-like"/>
</dbReference>
<evidence type="ECO:0000256" key="2">
    <source>
        <dbReference type="HAMAP-Rule" id="MF_01139"/>
    </source>
</evidence>
<dbReference type="PANTHER" id="PTHR10291">
    <property type="entry name" value="DEHYDRODOLICHYL DIPHOSPHATE SYNTHASE FAMILY MEMBER"/>
    <property type="match status" value="1"/>
</dbReference>
<dbReference type="AlphaFoldDB" id="D1YZL7"/>
<dbReference type="KEGG" id="mpd:MCP_1817"/>
<name>D1YZL7_METPS</name>
<keyword evidence="2" id="KW-0460">Magnesium</keyword>
<dbReference type="SUPFAM" id="SSF64005">
    <property type="entry name" value="Undecaprenyl diphosphate synthase"/>
    <property type="match status" value="1"/>
</dbReference>
<dbReference type="PATRIC" id="fig|304371.9.peg.1855"/>
<feature type="binding site" evidence="2">
    <location>
        <position position="238"/>
    </location>
    <ligand>
        <name>Mg(2+)</name>
        <dbReference type="ChEBI" id="CHEBI:18420"/>
    </ligand>
</feature>
<dbReference type="OrthoDB" id="8293at2157"/>
<dbReference type="Proteomes" id="UP000001882">
    <property type="component" value="Chromosome"/>
</dbReference>
<protein>
    <recommendedName>
        <fullName evidence="2">Tritrans,polycis-undecaprenyl-diphosphate synthase (geranylgeranyl-diphosphate specific)</fullName>
        <ecNumber evidence="2">2.5.1.89</ecNumber>
    </recommendedName>
    <alternativeName>
        <fullName evidence="2">Undecaprenyl diphosphate synthase</fullName>
        <shortName evidence="2">UDS</shortName>
    </alternativeName>
    <alternativeName>
        <fullName evidence="2">Undecaprenyl pyrophosphate synthase</fullName>
        <shortName evidence="2">UPP synthase</shortName>
    </alternativeName>
</protein>
<dbReference type="CDD" id="cd00475">
    <property type="entry name" value="Cis_IPPS"/>
    <property type="match status" value="1"/>
</dbReference>
<dbReference type="InParanoid" id="D1YZL7"/>
<dbReference type="GO" id="GO:0045547">
    <property type="term" value="F:ditrans,polycis-polyprenyl diphosphate synthase [(2E,6E)-farnesyl diphosphate specific] activity"/>
    <property type="evidence" value="ECO:0007669"/>
    <property type="project" value="TreeGrafter"/>
</dbReference>
<comment type="similarity">
    <text evidence="2">Belongs to the UPP synthase family.</text>
</comment>
<feature type="binding site" evidence="2">
    <location>
        <begin position="48"/>
        <end position="51"/>
    </location>
    <ligand>
        <name>substrate</name>
    </ligand>
</feature>
<dbReference type="NCBIfam" id="TIGR00055">
    <property type="entry name" value="uppS"/>
    <property type="match status" value="1"/>
</dbReference>
<dbReference type="PROSITE" id="PS01066">
    <property type="entry name" value="UPP_SYNTHASE"/>
    <property type="match status" value="1"/>
</dbReference>
<dbReference type="Gene3D" id="3.40.1180.10">
    <property type="entry name" value="Decaprenyl diphosphate synthase-like"/>
    <property type="match status" value="1"/>
</dbReference>
<feature type="binding site" evidence="2">
    <location>
        <position position="98"/>
    </location>
    <ligand>
        <name>substrate</name>
    </ligand>
</feature>
<accession>D1YZL7</accession>
<dbReference type="GeneID" id="8681707"/>
<dbReference type="InterPro" id="IPR018520">
    <property type="entry name" value="UPP_synth-like_CS"/>
</dbReference>
<comment type="subunit">
    <text evidence="2">Homodimer.</text>
</comment>
<dbReference type="GO" id="GO:0016094">
    <property type="term" value="P:polyprenol biosynthetic process"/>
    <property type="evidence" value="ECO:0007669"/>
    <property type="project" value="TreeGrafter"/>
</dbReference>
<organism evidence="3 4">
    <name type="scientific">Methanocella paludicola (strain DSM 17711 / JCM 13418 / NBRC 101707 / SANAE)</name>
    <dbReference type="NCBI Taxonomy" id="304371"/>
    <lineage>
        <taxon>Archaea</taxon>
        <taxon>Methanobacteriati</taxon>
        <taxon>Methanobacteriota</taxon>
        <taxon>Stenosarchaea group</taxon>
        <taxon>Methanomicrobia</taxon>
        <taxon>Methanocellales</taxon>
        <taxon>Methanocellaceae</taxon>
        <taxon>Methanocella</taxon>
    </lineage>
</organism>
<comment type="cofactor">
    <cofactor evidence="2">
        <name>Mg(2+)</name>
        <dbReference type="ChEBI" id="CHEBI:18420"/>
    </cofactor>
    <text evidence="2">Binds 2 magnesium ions per subunit.</text>
</comment>
<reference evidence="3 4" key="1">
    <citation type="journal article" date="2007" name="Appl. Environ. Microbiol.">
        <title>Isolation of key methanogens for global methane emission from rice paddy fields: a novel isolate affiliated with the clone cluster rice cluster I.</title>
        <authorList>
            <person name="Sakai S."/>
            <person name="Imachi H."/>
            <person name="Sekiguchi Y."/>
            <person name="Ohashi A."/>
            <person name="Harada H."/>
            <person name="Kamagata Y."/>
        </authorList>
    </citation>
    <scope>NUCLEOTIDE SEQUENCE [LARGE SCALE GENOMIC DNA]</scope>
    <source>
        <strain evidence="4">DSM 17711 / JCM 13418 / NBRC 101707 / SANAE</strain>
    </source>
</reference>
<dbReference type="GO" id="GO:0000287">
    <property type="term" value="F:magnesium ion binding"/>
    <property type="evidence" value="ECO:0007669"/>
    <property type="project" value="UniProtKB-UniRule"/>
</dbReference>
<gene>
    <name evidence="2 3" type="primary">uppS</name>
    <name evidence="3" type="ordered locus">MCP_1817</name>
</gene>
<dbReference type="InterPro" id="IPR036424">
    <property type="entry name" value="UPP_synth-like_sf"/>
</dbReference>
<dbReference type="FunCoup" id="D1YZL7">
    <property type="interactions" value="169"/>
</dbReference>
<dbReference type="EC" id="2.5.1.89" evidence="2"/>
<keyword evidence="1 2" id="KW-0808">Transferase</keyword>
<reference evidence="4" key="3">
    <citation type="journal article" date="2011" name="PLoS ONE">
        <title>Genome sequence of a mesophilic hydrogenotrophic methanogen Methanocella paludicola, the first cultivated representative of the order Methanocellales.</title>
        <authorList>
            <person name="Sakai S."/>
            <person name="Takaki Y."/>
            <person name="Shimamura S."/>
            <person name="Sekine M."/>
            <person name="Tajima T."/>
            <person name="Kosugi H."/>
            <person name="Ichikawa N."/>
            <person name="Tasumi E."/>
            <person name="Hiraki A.T."/>
            <person name="Shimizu A."/>
            <person name="Kato Y."/>
            <person name="Nishiko R."/>
            <person name="Mori K."/>
            <person name="Fujita N."/>
            <person name="Imachi H."/>
            <person name="Takai K."/>
        </authorList>
    </citation>
    <scope>NUCLEOTIDE SEQUENCE [LARGE SCALE GENOMIC DNA]</scope>
    <source>
        <strain evidence="4">DSM 17711 / JCM 13418 / NBRC 101707 / SANAE</strain>
    </source>
</reference>
<dbReference type="eggNOG" id="arCOG01532">
    <property type="taxonomic scope" value="Archaea"/>
</dbReference>
<dbReference type="EMBL" id="AP011532">
    <property type="protein sequence ID" value="BAI61889.1"/>
    <property type="molecule type" value="Genomic_DNA"/>
</dbReference>
<evidence type="ECO:0000313" key="3">
    <source>
        <dbReference type="EMBL" id="BAI61889.1"/>
    </source>
</evidence>
<comment type="caution">
    <text evidence="2">Lacks conserved residue(s) required for the propagation of feature annotation.</text>
</comment>
<dbReference type="PANTHER" id="PTHR10291:SF43">
    <property type="entry name" value="DEHYDRODOLICHYL DIPHOSPHATE SYNTHASE COMPLEX SUBUNIT DHDDS"/>
    <property type="match status" value="1"/>
</dbReference>
<feature type="binding site" evidence="2">
    <location>
        <position position="219"/>
    </location>
    <ligand>
        <name>substrate</name>
    </ligand>
</feature>
<feature type="binding site" evidence="2">
    <location>
        <begin position="225"/>
        <end position="227"/>
    </location>
    <ligand>
        <name>substrate</name>
    </ligand>
</feature>
<dbReference type="HAMAP" id="MF_01139">
    <property type="entry name" value="ISPT"/>
    <property type="match status" value="1"/>
</dbReference>
<feature type="binding site" evidence="2">
    <location>
        <begin position="92"/>
        <end position="94"/>
    </location>
    <ligand>
        <name>substrate</name>
    </ligand>
</feature>
<keyword evidence="4" id="KW-1185">Reference proteome</keyword>
<dbReference type="RefSeq" id="WP_012900567.1">
    <property type="nucleotide sequence ID" value="NC_013665.1"/>
</dbReference>
<feature type="active site" evidence="2">
    <location>
        <position position="47"/>
    </location>
</feature>
<dbReference type="STRING" id="304371.MCP_1817"/>
<evidence type="ECO:0000313" key="4">
    <source>
        <dbReference type="Proteomes" id="UP000001882"/>
    </source>
</evidence>
<feature type="binding site" evidence="2">
    <location>
        <position position="64"/>
    </location>
    <ligand>
        <name>substrate</name>
    </ligand>
</feature>
<evidence type="ECO:0000256" key="1">
    <source>
        <dbReference type="ARBA" id="ARBA00022679"/>
    </source>
</evidence>
<comment type="catalytic activity">
    <reaction evidence="2">
        <text>geranylgeranyl diphosphate + 7 isopentenyl diphosphate = tri-trans,hepta-cis-undecaprenyl diphosphate + 7 diphosphate</text>
        <dbReference type="Rhea" id="RHEA:27622"/>
        <dbReference type="ChEBI" id="CHEBI:33019"/>
        <dbReference type="ChEBI" id="CHEBI:57533"/>
        <dbReference type="ChEBI" id="CHEBI:60388"/>
        <dbReference type="ChEBI" id="CHEBI:128769"/>
        <dbReference type="EC" id="2.5.1.89"/>
    </reaction>
</comment>